<keyword evidence="10" id="KW-1185">Reference proteome</keyword>
<dbReference type="InterPro" id="IPR000013">
    <property type="entry name" value="Peptidase_M7"/>
</dbReference>
<dbReference type="Pfam" id="PF02031">
    <property type="entry name" value="Peptidase_M7"/>
    <property type="match status" value="1"/>
</dbReference>
<dbReference type="AlphaFoldDB" id="A0A263CWM8"/>
<organism evidence="9 10">
    <name type="scientific">Amycolatopsis antarctica</name>
    <dbReference type="NCBI Taxonomy" id="1854586"/>
    <lineage>
        <taxon>Bacteria</taxon>
        <taxon>Bacillati</taxon>
        <taxon>Actinomycetota</taxon>
        <taxon>Actinomycetes</taxon>
        <taxon>Pseudonocardiales</taxon>
        <taxon>Pseudonocardiaceae</taxon>
        <taxon>Amycolatopsis</taxon>
    </lineage>
</organism>
<name>A0A263CWM8_9PSEU</name>
<keyword evidence="8" id="KW-0732">Signal</keyword>
<keyword evidence="6" id="KW-0482">Metalloprotease</keyword>
<dbReference type="InterPro" id="IPR024079">
    <property type="entry name" value="MetalloPept_cat_dom_sf"/>
</dbReference>
<dbReference type="GO" id="GO:0004222">
    <property type="term" value="F:metalloendopeptidase activity"/>
    <property type="evidence" value="ECO:0007669"/>
    <property type="project" value="InterPro"/>
</dbReference>
<reference evidence="9 10" key="1">
    <citation type="submission" date="2017-07" db="EMBL/GenBank/DDBJ databases">
        <title>Amycolatopsis antarcticus sp. nov., isolated from the surface of an Antarcticus brown macroalga.</title>
        <authorList>
            <person name="Wang J."/>
            <person name="Leiva S."/>
            <person name="Huang J."/>
            <person name="Huang Y."/>
        </authorList>
    </citation>
    <scope>NUCLEOTIDE SEQUENCE [LARGE SCALE GENOMIC DNA]</scope>
    <source>
        <strain evidence="9 10">AU-G6</strain>
    </source>
</reference>
<evidence type="ECO:0000256" key="2">
    <source>
        <dbReference type="ARBA" id="ARBA00006571"/>
    </source>
</evidence>
<evidence type="ECO:0000256" key="7">
    <source>
        <dbReference type="ARBA" id="ARBA00029927"/>
    </source>
</evidence>
<comment type="catalytic activity">
    <reaction evidence="1">
        <text>Hydrolyzes proteins with a preference for Tyr or Phe in the P1' position. Has no action on amino-acid p-nitroanilides.</text>
        <dbReference type="EC" id="3.4.24.77"/>
    </reaction>
</comment>
<evidence type="ECO:0000256" key="6">
    <source>
        <dbReference type="ARBA" id="ARBA00023049"/>
    </source>
</evidence>
<dbReference type="OrthoDB" id="5243084at2"/>
<evidence type="ECO:0000256" key="1">
    <source>
        <dbReference type="ARBA" id="ARBA00000612"/>
    </source>
</evidence>
<dbReference type="GO" id="GO:0006508">
    <property type="term" value="P:proteolysis"/>
    <property type="evidence" value="ECO:0007669"/>
    <property type="project" value="InterPro"/>
</dbReference>
<keyword evidence="6" id="KW-0645">Protease</keyword>
<keyword evidence="5" id="KW-0479">Metal-binding</keyword>
<dbReference type="EC" id="3.4.24.77" evidence="3"/>
<dbReference type="RefSeq" id="WP_094865361.1">
    <property type="nucleotide sequence ID" value="NZ_NKYE01000019.1"/>
</dbReference>
<keyword evidence="6" id="KW-0378">Hydrolase</keyword>
<dbReference type="GO" id="GO:0008270">
    <property type="term" value="F:zinc ion binding"/>
    <property type="evidence" value="ECO:0007669"/>
    <property type="project" value="InterPro"/>
</dbReference>
<comment type="caution">
    <text evidence="9">The sequence shown here is derived from an EMBL/GenBank/DDBJ whole genome shotgun (WGS) entry which is preliminary data.</text>
</comment>
<feature type="signal peptide" evidence="8">
    <location>
        <begin position="1"/>
        <end position="29"/>
    </location>
</feature>
<comment type="similarity">
    <text evidence="2">Belongs to the peptidase M7 family.</text>
</comment>
<protein>
    <recommendedName>
        <fullName evidence="4">Extracellular small neutral protease</fullName>
        <ecNumber evidence="3">3.4.24.77</ecNumber>
    </recommendedName>
    <alternativeName>
        <fullName evidence="7">Snapalysin</fullName>
    </alternativeName>
</protein>
<evidence type="ECO:0000256" key="3">
    <source>
        <dbReference type="ARBA" id="ARBA00012325"/>
    </source>
</evidence>
<dbReference type="EMBL" id="NKYE01000019">
    <property type="protein sequence ID" value="OZM70550.1"/>
    <property type="molecule type" value="Genomic_DNA"/>
</dbReference>
<evidence type="ECO:0000256" key="8">
    <source>
        <dbReference type="SAM" id="SignalP"/>
    </source>
</evidence>
<sequence length="184" mass="19242">MAARKVRLLLAGMAALLIPLGAVPATASADPVSEQVRTIYYDATGAEEFQDAVDAGAAVWNEAVPSIKLEKGGEATIEIVADDGWPRAQTIELGVGTIWFGRQAVTEGHDTTRIAAHELGHILGLPDDRTGLCEDLMSGASAGPECKNPQPNAAEIAQVEENFAGTRDAASFRGTFDETPLAVG</sequence>
<evidence type="ECO:0000313" key="10">
    <source>
        <dbReference type="Proteomes" id="UP000242444"/>
    </source>
</evidence>
<dbReference type="GO" id="GO:0005576">
    <property type="term" value="C:extracellular region"/>
    <property type="evidence" value="ECO:0007669"/>
    <property type="project" value="InterPro"/>
</dbReference>
<proteinExistence type="inferred from homology"/>
<evidence type="ECO:0000256" key="5">
    <source>
        <dbReference type="ARBA" id="ARBA00022723"/>
    </source>
</evidence>
<dbReference type="Gene3D" id="3.40.390.10">
    <property type="entry name" value="Collagenase (Catalytic Domain)"/>
    <property type="match status" value="1"/>
</dbReference>
<gene>
    <name evidence="9" type="ORF">CFN78_24390</name>
</gene>
<dbReference type="PRINTS" id="PR00787">
    <property type="entry name" value="NEUTRALPTASE"/>
</dbReference>
<dbReference type="Proteomes" id="UP000242444">
    <property type="component" value="Unassembled WGS sequence"/>
</dbReference>
<dbReference type="SUPFAM" id="SSF55486">
    <property type="entry name" value="Metalloproteases ('zincins'), catalytic domain"/>
    <property type="match status" value="1"/>
</dbReference>
<feature type="chain" id="PRO_5039048229" description="Extracellular small neutral protease" evidence="8">
    <location>
        <begin position="30"/>
        <end position="184"/>
    </location>
</feature>
<dbReference type="InParanoid" id="A0A263CWM8"/>
<accession>A0A263CWM8</accession>
<evidence type="ECO:0000256" key="4">
    <source>
        <dbReference type="ARBA" id="ARBA00019129"/>
    </source>
</evidence>
<evidence type="ECO:0000313" key="9">
    <source>
        <dbReference type="EMBL" id="OZM70550.1"/>
    </source>
</evidence>